<dbReference type="GO" id="GO:0003918">
    <property type="term" value="F:DNA topoisomerase type II (double strand cut, ATP-hydrolyzing) activity"/>
    <property type="evidence" value="ECO:0007669"/>
    <property type="project" value="UniProtKB-EC"/>
</dbReference>
<organism evidence="11 12">
    <name type="scientific">Haemophilus influenzae 22.4-21</name>
    <dbReference type="NCBI Taxonomy" id="375063"/>
    <lineage>
        <taxon>Bacteria</taxon>
        <taxon>Pseudomonadati</taxon>
        <taxon>Pseudomonadota</taxon>
        <taxon>Gammaproteobacteria</taxon>
        <taxon>Pasteurellales</taxon>
        <taxon>Pasteurellaceae</taxon>
        <taxon>Haemophilus</taxon>
    </lineage>
</organism>
<dbReference type="BioCyc" id="HINF375063:G119K-1961-MONOMER"/>
<dbReference type="PROSITE" id="PS50880">
    <property type="entry name" value="TOPRIM"/>
    <property type="match status" value="1"/>
</dbReference>
<evidence type="ECO:0000259" key="10">
    <source>
        <dbReference type="PROSITE" id="PS50880"/>
    </source>
</evidence>
<dbReference type="AlphaFoldDB" id="A4P0C7"/>
<evidence type="ECO:0000256" key="2">
    <source>
        <dbReference type="ARBA" id="ARBA00012895"/>
    </source>
</evidence>
<dbReference type="PRINTS" id="PR01098">
    <property type="entry name" value="TOPISMRASE4B"/>
</dbReference>
<protein>
    <recommendedName>
        <fullName evidence="2">DNA topoisomerase (ATP-hydrolyzing)</fullName>
        <ecNumber evidence="2">5.6.2.2</ecNumber>
    </recommendedName>
</protein>
<dbReference type="EMBL" id="AAZJ01000014">
    <property type="protein sequence ID" value="EDK13135.1"/>
    <property type="molecule type" value="Genomic_DNA"/>
</dbReference>
<proteinExistence type="predicted"/>
<dbReference type="Proteomes" id="UP000005596">
    <property type="component" value="Unassembled WGS sequence"/>
</dbReference>
<dbReference type="InterPro" id="IPR002288">
    <property type="entry name" value="DNA_gyrase_B_C"/>
</dbReference>
<dbReference type="GO" id="GO:0005524">
    <property type="term" value="F:ATP binding"/>
    <property type="evidence" value="ECO:0007669"/>
    <property type="project" value="UniProtKB-KW"/>
</dbReference>
<dbReference type="PANTHER" id="PTHR45866">
    <property type="entry name" value="DNA GYRASE/TOPOISOMERASE SUBUNIT B"/>
    <property type="match status" value="1"/>
</dbReference>
<evidence type="ECO:0000256" key="3">
    <source>
        <dbReference type="ARBA" id="ARBA00022723"/>
    </source>
</evidence>
<evidence type="ECO:0000256" key="1">
    <source>
        <dbReference type="ARBA" id="ARBA00000185"/>
    </source>
</evidence>
<dbReference type="PANTHER" id="PTHR45866:SF4">
    <property type="entry name" value="DNA TOPOISOMERASE 4 SUBUNIT B"/>
    <property type="match status" value="1"/>
</dbReference>
<dbReference type="Pfam" id="PF00986">
    <property type="entry name" value="DNA_gyraseB_C"/>
    <property type="match status" value="1"/>
</dbReference>
<dbReference type="InterPro" id="IPR013760">
    <property type="entry name" value="Topo_IIA-like_dom_sf"/>
</dbReference>
<evidence type="ECO:0000256" key="6">
    <source>
        <dbReference type="ARBA" id="ARBA00022842"/>
    </source>
</evidence>
<dbReference type="PRINTS" id="PR00418">
    <property type="entry name" value="TPI2FAMILY"/>
</dbReference>
<comment type="catalytic activity">
    <reaction evidence="1">
        <text>ATP-dependent breakage, passage and rejoining of double-stranded DNA.</text>
        <dbReference type="EC" id="5.6.2.2"/>
    </reaction>
</comment>
<dbReference type="EC" id="5.6.2.2" evidence="2"/>
<reference evidence="11 12" key="1">
    <citation type="journal article" date="2007" name="Genome Biol.">
        <title>Characterization and modeling of the Haemophilus influenzae core and supragenomes based on the complete genomic sequences of Rd and 12 clinical nontypeable strains.</title>
        <authorList>
            <person name="Hogg J.S."/>
            <person name="Hu F.Z."/>
            <person name="Janto B."/>
            <person name="Boissy R."/>
            <person name="Hayes J."/>
            <person name="Keefe R."/>
            <person name="Post J.C."/>
            <person name="Ehrlich G.D."/>
        </authorList>
    </citation>
    <scope>NUCLEOTIDE SEQUENCE [LARGE SCALE GENOMIC DNA]</scope>
    <source>
        <strain evidence="11 12">22.4-21</strain>
    </source>
</reference>
<keyword evidence="9 11" id="KW-0413">Isomerase</keyword>
<evidence type="ECO:0000256" key="5">
    <source>
        <dbReference type="ARBA" id="ARBA00022840"/>
    </source>
</evidence>
<evidence type="ECO:0000256" key="7">
    <source>
        <dbReference type="ARBA" id="ARBA00023029"/>
    </source>
</evidence>
<dbReference type="SMART" id="SM00433">
    <property type="entry name" value="TOP2c"/>
    <property type="match status" value="1"/>
</dbReference>
<dbReference type="GO" id="GO:0005694">
    <property type="term" value="C:chromosome"/>
    <property type="evidence" value="ECO:0007669"/>
    <property type="project" value="InterPro"/>
</dbReference>
<keyword evidence="8" id="KW-0238">DNA-binding</keyword>
<name>A4P0C7_HAEIF</name>
<keyword evidence="3" id="KW-0479">Metal-binding</keyword>
<gene>
    <name evidence="11" type="ORF">CGSHiR3021_04151</name>
</gene>
<dbReference type="GO" id="GO:0003677">
    <property type="term" value="F:DNA binding"/>
    <property type="evidence" value="ECO:0007669"/>
    <property type="project" value="UniProtKB-KW"/>
</dbReference>
<evidence type="ECO:0000313" key="11">
    <source>
        <dbReference type="EMBL" id="EDK13135.1"/>
    </source>
</evidence>
<dbReference type="GO" id="GO:0006265">
    <property type="term" value="P:DNA topological change"/>
    <property type="evidence" value="ECO:0007669"/>
    <property type="project" value="InterPro"/>
</dbReference>
<dbReference type="GO" id="GO:0046872">
    <property type="term" value="F:metal ion binding"/>
    <property type="evidence" value="ECO:0007669"/>
    <property type="project" value="UniProtKB-KW"/>
</dbReference>
<evidence type="ECO:0000256" key="9">
    <source>
        <dbReference type="ARBA" id="ARBA00023235"/>
    </source>
</evidence>
<evidence type="ECO:0000256" key="8">
    <source>
        <dbReference type="ARBA" id="ARBA00023125"/>
    </source>
</evidence>
<keyword evidence="6" id="KW-0460">Magnesium</keyword>
<dbReference type="Gene3D" id="3.40.50.670">
    <property type="match status" value="1"/>
</dbReference>
<dbReference type="InterPro" id="IPR005737">
    <property type="entry name" value="TopoIV_B_Gneg"/>
</dbReference>
<keyword evidence="4" id="KW-0547">Nucleotide-binding</keyword>
<dbReference type="InterPro" id="IPR013759">
    <property type="entry name" value="Topo_IIA_B_C"/>
</dbReference>
<evidence type="ECO:0000313" key="12">
    <source>
        <dbReference type="Proteomes" id="UP000005596"/>
    </source>
</evidence>
<dbReference type="InterPro" id="IPR006171">
    <property type="entry name" value="TOPRIM_dom"/>
</dbReference>
<feature type="domain" description="Toprim" evidence="10">
    <location>
        <begin position="1"/>
        <end position="109"/>
    </location>
</feature>
<evidence type="ECO:0000256" key="4">
    <source>
        <dbReference type="ARBA" id="ARBA00022741"/>
    </source>
</evidence>
<dbReference type="FunFam" id="3.40.50.670:FF:000003">
    <property type="entry name" value="DNA topoisomerase 4 subunit B"/>
    <property type="match status" value="1"/>
</dbReference>
<keyword evidence="7" id="KW-0799">Topoisomerase</keyword>
<sequence length="216" mass="24266">MEGDSAGGSAKQARDREYQAILPLRGKILNTWEVSPDQVLGSTEIHDIAVALGIDPDSNDLSQLRYGKVCILADADSDGLHIATLLCALFLRHFPKLVQDGHVYVAMPPLYRIDLNKEVFYALDENEKEAILDRLKNKKGKPNVQRFKGLGEMNPSQLRETTMDPNTRRLVQLTYDLGEDQGSDTLELMDMLLAKKRSEDRKNWLQAKGDQVDLSV</sequence>
<dbReference type="InterPro" id="IPR001241">
    <property type="entry name" value="Topo_IIA"/>
</dbReference>
<dbReference type="SUPFAM" id="SSF56719">
    <property type="entry name" value="Type II DNA topoisomerase"/>
    <property type="match status" value="1"/>
</dbReference>
<keyword evidence="5" id="KW-0067">ATP-binding</keyword>
<accession>A4P0C7</accession>
<dbReference type="Pfam" id="PF01751">
    <property type="entry name" value="Toprim"/>
    <property type="match status" value="1"/>
</dbReference>